<sequence length="88" mass="9891">EQAAGQQRPSSGRNEPTWRRWSGCRQPWGSSRPCCGLSRWVAGQGLARVTGHPRAAPVAAQVNRDTCLLPTVTWWWGPACNFPLWFWS</sequence>
<name>A0A674HAL3_TAEGU</name>
<keyword evidence="2" id="KW-1185">Reference proteome</keyword>
<organism evidence="1 2">
    <name type="scientific">Taeniopygia guttata</name>
    <name type="common">Zebra finch</name>
    <name type="synonym">Poephila guttata</name>
    <dbReference type="NCBI Taxonomy" id="59729"/>
    <lineage>
        <taxon>Eukaryota</taxon>
        <taxon>Metazoa</taxon>
        <taxon>Chordata</taxon>
        <taxon>Craniata</taxon>
        <taxon>Vertebrata</taxon>
        <taxon>Euteleostomi</taxon>
        <taxon>Archelosauria</taxon>
        <taxon>Archosauria</taxon>
        <taxon>Dinosauria</taxon>
        <taxon>Saurischia</taxon>
        <taxon>Theropoda</taxon>
        <taxon>Coelurosauria</taxon>
        <taxon>Aves</taxon>
        <taxon>Neognathae</taxon>
        <taxon>Neoaves</taxon>
        <taxon>Telluraves</taxon>
        <taxon>Australaves</taxon>
        <taxon>Passeriformes</taxon>
        <taxon>Passeroidea</taxon>
        <taxon>Estrildidae</taxon>
        <taxon>Estrildinae</taxon>
        <taxon>Taeniopygia</taxon>
    </lineage>
</organism>
<evidence type="ECO:0000313" key="2">
    <source>
        <dbReference type="Proteomes" id="UP000007754"/>
    </source>
</evidence>
<reference evidence="1" key="2">
    <citation type="submission" date="2025-08" db="UniProtKB">
        <authorList>
            <consortium name="Ensembl"/>
        </authorList>
    </citation>
    <scope>IDENTIFICATION</scope>
</reference>
<reference evidence="1" key="3">
    <citation type="submission" date="2025-09" db="UniProtKB">
        <authorList>
            <consortium name="Ensembl"/>
        </authorList>
    </citation>
    <scope>IDENTIFICATION</scope>
</reference>
<evidence type="ECO:0000313" key="1">
    <source>
        <dbReference type="Ensembl" id="ENSTGUP00000031656.1"/>
    </source>
</evidence>
<accession>A0A674HAL3</accession>
<dbReference type="Proteomes" id="UP000007754">
    <property type="component" value="Chromosome 9"/>
</dbReference>
<dbReference type="Ensembl" id="ENSTGUT00000020070.1">
    <property type="protein sequence ID" value="ENSTGUP00000031656.1"/>
    <property type="gene ID" value="ENSTGUG00000006684.2"/>
</dbReference>
<dbReference type="GeneTree" id="ENSGT00940000156577"/>
<protein>
    <submittedName>
        <fullName evidence="1">Angiomotin like 2</fullName>
    </submittedName>
</protein>
<dbReference type="AlphaFoldDB" id="A0A674HAL3"/>
<reference evidence="1 2" key="1">
    <citation type="journal article" date="2010" name="Nature">
        <title>The genome of a songbird.</title>
        <authorList>
            <person name="Warren W.C."/>
            <person name="Clayton D.F."/>
            <person name="Ellegren H."/>
            <person name="Arnold A.P."/>
            <person name="Hillier L.W."/>
            <person name="Kunstner A."/>
            <person name="Searle S."/>
            <person name="White S."/>
            <person name="Vilella A.J."/>
            <person name="Fairley S."/>
            <person name="Heger A."/>
            <person name="Kong L."/>
            <person name="Ponting C.P."/>
            <person name="Jarvis E.D."/>
            <person name="Mello C.V."/>
            <person name="Minx P."/>
            <person name="Lovell P."/>
            <person name="Velho T.A."/>
            <person name="Ferris M."/>
            <person name="Balakrishnan C.N."/>
            <person name="Sinha S."/>
            <person name="Blatti C."/>
            <person name="London S.E."/>
            <person name="Li Y."/>
            <person name="Lin Y.C."/>
            <person name="George J."/>
            <person name="Sweedler J."/>
            <person name="Southey B."/>
            <person name="Gunaratne P."/>
            <person name="Watson M."/>
            <person name="Nam K."/>
            <person name="Backstrom N."/>
            <person name="Smeds L."/>
            <person name="Nabholz B."/>
            <person name="Itoh Y."/>
            <person name="Whitney O."/>
            <person name="Pfenning A.R."/>
            <person name="Howard J."/>
            <person name="Volker M."/>
            <person name="Skinner B.M."/>
            <person name="Griffin D.K."/>
            <person name="Ye L."/>
            <person name="McLaren W.M."/>
            <person name="Flicek P."/>
            <person name="Quesada V."/>
            <person name="Velasco G."/>
            <person name="Lopez-Otin C."/>
            <person name="Puente X.S."/>
            <person name="Olender T."/>
            <person name="Lancet D."/>
            <person name="Smit A.F."/>
            <person name="Hubley R."/>
            <person name="Konkel M.K."/>
            <person name="Walker J.A."/>
            <person name="Batzer M.A."/>
            <person name="Gu W."/>
            <person name="Pollock D.D."/>
            <person name="Chen L."/>
            <person name="Cheng Z."/>
            <person name="Eichler E.E."/>
            <person name="Stapley J."/>
            <person name="Slate J."/>
            <person name="Ekblom R."/>
            <person name="Birkhead T."/>
            <person name="Burke T."/>
            <person name="Burt D."/>
            <person name="Scharff C."/>
            <person name="Adam I."/>
            <person name="Richard H."/>
            <person name="Sultan M."/>
            <person name="Soldatov A."/>
            <person name="Lehrach H."/>
            <person name="Edwards S.V."/>
            <person name="Yang S.P."/>
            <person name="Li X."/>
            <person name="Graves T."/>
            <person name="Fulton L."/>
            <person name="Nelson J."/>
            <person name="Chinwalla A."/>
            <person name="Hou S."/>
            <person name="Mardis E.R."/>
            <person name="Wilson R.K."/>
        </authorList>
    </citation>
    <scope>NUCLEOTIDE SEQUENCE [LARGE SCALE GENOMIC DNA]</scope>
</reference>
<gene>
    <name evidence="1" type="primary">AMOTL2</name>
</gene>
<proteinExistence type="predicted"/>